<dbReference type="InterPro" id="IPR035979">
    <property type="entry name" value="RBD_domain_sf"/>
</dbReference>
<dbReference type="InterPro" id="IPR024326">
    <property type="entry name" value="RRP7_C"/>
</dbReference>
<dbReference type="CDD" id="cd12951">
    <property type="entry name" value="RRP7_Rrp7A"/>
    <property type="match status" value="1"/>
</dbReference>
<dbReference type="GO" id="GO:0000028">
    <property type="term" value="P:ribosomal small subunit assembly"/>
    <property type="evidence" value="ECO:0007669"/>
    <property type="project" value="TreeGrafter"/>
</dbReference>
<protein>
    <submittedName>
        <fullName evidence="5">Ribosomal RNA-processing protein 7 homolog A</fullName>
    </submittedName>
</protein>
<evidence type="ECO:0000256" key="2">
    <source>
        <dbReference type="SAM" id="Coils"/>
    </source>
</evidence>
<dbReference type="EMBL" id="BMAW01124981">
    <property type="protein sequence ID" value="GFU10347.1"/>
    <property type="molecule type" value="Genomic_DNA"/>
</dbReference>
<keyword evidence="6" id="KW-1185">Reference proteome</keyword>
<dbReference type="PANTHER" id="PTHR13191">
    <property type="entry name" value="RIBOSOMAL RNA PROCESSING PROTEIN 7-RELATED"/>
    <property type="match status" value="1"/>
</dbReference>
<reference evidence="5" key="1">
    <citation type="submission" date="2020-08" db="EMBL/GenBank/DDBJ databases">
        <title>Multicomponent nature underlies the extraordinary mechanical properties of spider dragline silk.</title>
        <authorList>
            <person name="Kono N."/>
            <person name="Nakamura H."/>
            <person name="Mori M."/>
            <person name="Yoshida Y."/>
            <person name="Ohtoshi R."/>
            <person name="Malay A.D."/>
            <person name="Moran D.A.P."/>
            <person name="Tomita M."/>
            <person name="Numata K."/>
            <person name="Arakawa K."/>
        </authorList>
    </citation>
    <scope>NUCLEOTIDE SEQUENCE</scope>
</reference>
<evidence type="ECO:0000256" key="1">
    <source>
        <dbReference type="ARBA" id="ARBA00006110"/>
    </source>
</evidence>
<feature type="domain" description="Rrp7 RRM-like N-terminal" evidence="4">
    <location>
        <begin position="7"/>
        <end position="76"/>
    </location>
</feature>
<evidence type="ECO:0000259" key="3">
    <source>
        <dbReference type="Pfam" id="PF12923"/>
    </source>
</evidence>
<proteinExistence type="inferred from homology"/>
<accession>A0A8X6QA25</accession>
<evidence type="ECO:0000313" key="5">
    <source>
        <dbReference type="EMBL" id="GFU10347.1"/>
    </source>
</evidence>
<sequence length="267" mass="31389">MSALIEGFFPFSYKIEGNNANRYLFLKKHEGEEENKPSDRTLFIINVPQFFNDRCLKHLFAKFGDIENIDIHVHSHMKPASGDKTSHNSESKFFGPQPKELGCKVAHIVFKDSSILEAVFKVNDVATIPRKLFMFRVGKNKFIRAYNNSFIDAQQLQDEISDFMKEYDTKQEEEKQKEKEKLEEPDEEGWVTVSKYSKKPKIPRIESVTNRILDKRKAAQSRLHLLAFYKNQLRDAKMEEIRELRKKFENDKAKIAVMRSSRKFKPF</sequence>
<feature type="coiled-coil region" evidence="2">
    <location>
        <begin position="153"/>
        <end position="180"/>
    </location>
</feature>
<dbReference type="GO" id="GO:0032545">
    <property type="term" value="C:CURI complex"/>
    <property type="evidence" value="ECO:0007669"/>
    <property type="project" value="TreeGrafter"/>
</dbReference>
<dbReference type="InterPro" id="IPR040446">
    <property type="entry name" value="RRP7"/>
</dbReference>
<dbReference type="AlphaFoldDB" id="A0A8X6QA25"/>
<feature type="domain" description="Ribosomal RNA-processing protein 7 C-terminal" evidence="3">
    <location>
        <begin position="148"/>
        <end position="267"/>
    </location>
</feature>
<name>A0A8X6QA25_NEPPI</name>
<organism evidence="5 6">
    <name type="scientific">Nephila pilipes</name>
    <name type="common">Giant wood spider</name>
    <name type="synonym">Nephila maculata</name>
    <dbReference type="NCBI Taxonomy" id="299642"/>
    <lineage>
        <taxon>Eukaryota</taxon>
        <taxon>Metazoa</taxon>
        <taxon>Ecdysozoa</taxon>
        <taxon>Arthropoda</taxon>
        <taxon>Chelicerata</taxon>
        <taxon>Arachnida</taxon>
        <taxon>Araneae</taxon>
        <taxon>Araneomorphae</taxon>
        <taxon>Entelegynae</taxon>
        <taxon>Araneoidea</taxon>
        <taxon>Nephilidae</taxon>
        <taxon>Nephila</taxon>
    </lineage>
</organism>
<dbReference type="OrthoDB" id="5390at2759"/>
<dbReference type="SUPFAM" id="SSF54928">
    <property type="entry name" value="RNA-binding domain, RBD"/>
    <property type="match status" value="1"/>
</dbReference>
<dbReference type="GO" id="GO:0003676">
    <property type="term" value="F:nucleic acid binding"/>
    <property type="evidence" value="ECO:0007669"/>
    <property type="project" value="InterPro"/>
</dbReference>
<dbReference type="GO" id="GO:0006364">
    <property type="term" value="P:rRNA processing"/>
    <property type="evidence" value="ECO:0007669"/>
    <property type="project" value="TreeGrafter"/>
</dbReference>
<dbReference type="InterPro" id="IPR040447">
    <property type="entry name" value="RRM_Rrp7"/>
</dbReference>
<dbReference type="InterPro" id="IPR012677">
    <property type="entry name" value="Nucleotide-bd_a/b_plait_sf"/>
</dbReference>
<dbReference type="GO" id="GO:0034456">
    <property type="term" value="C:UTP-C complex"/>
    <property type="evidence" value="ECO:0007669"/>
    <property type="project" value="TreeGrafter"/>
</dbReference>
<dbReference type="PANTHER" id="PTHR13191:SF0">
    <property type="entry name" value="RIBOSOMAL RNA-PROCESSING PROTEIN 7 HOMOLOG A-RELATED"/>
    <property type="match status" value="1"/>
</dbReference>
<comment type="similarity">
    <text evidence="1">Belongs to the RRP7 family.</text>
</comment>
<dbReference type="Pfam" id="PF12923">
    <property type="entry name" value="RRP7"/>
    <property type="match status" value="1"/>
</dbReference>
<dbReference type="Pfam" id="PF17799">
    <property type="entry name" value="RRM_Rrp7"/>
    <property type="match status" value="1"/>
</dbReference>
<dbReference type="Gene3D" id="3.30.70.330">
    <property type="match status" value="1"/>
</dbReference>
<evidence type="ECO:0000259" key="4">
    <source>
        <dbReference type="Pfam" id="PF17799"/>
    </source>
</evidence>
<comment type="caution">
    <text evidence="5">The sequence shown here is derived from an EMBL/GenBank/DDBJ whole genome shotgun (WGS) entry which is preliminary data.</text>
</comment>
<dbReference type="Proteomes" id="UP000887013">
    <property type="component" value="Unassembled WGS sequence"/>
</dbReference>
<evidence type="ECO:0000313" key="6">
    <source>
        <dbReference type="Proteomes" id="UP000887013"/>
    </source>
</evidence>
<keyword evidence="2" id="KW-0175">Coiled coil</keyword>
<dbReference type="Gene3D" id="6.10.250.1770">
    <property type="match status" value="1"/>
</dbReference>
<gene>
    <name evidence="5" type="primary">Rrp7a</name>
    <name evidence="5" type="ORF">NPIL_385141</name>
</gene>